<keyword evidence="2" id="KW-0808">Transferase</keyword>
<reference evidence="2 3" key="1">
    <citation type="journal article" date="2018" name="Front. Plant Sci.">
        <title>Red Clover (Trifolium pratense) and Zigzag Clover (T. medium) - A Picture of Genomic Similarities and Differences.</title>
        <authorList>
            <person name="Dluhosova J."/>
            <person name="Istvanek J."/>
            <person name="Nedelnik J."/>
            <person name="Repkova J."/>
        </authorList>
    </citation>
    <scope>NUCLEOTIDE SEQUENCE [LARGE SCALE GENOMIC DNA]</scope>
    <source>
        <strain evidence="3">cv. 10/8</strain>
        <tissue evidence="2">Leaf</tissue>
    </source>
</reference>
<feature type="non-terminal residue" evidence="2">
    <location>
        <position position="1"/>
    </location>
</feature>
<accession>A0A392MVJ8</accession>
<dbReference type="PROSITE" id="PS51186">
    <property type="entry name" value="GNAT"/>
    <property type="match status" value="1"/>
</dbReference>
<sequence>DEKVSKFGWEPYTSKDVGINFIENIAPKFQLCKAICLNDRAIGSIMIYPNLPYDKSRSKSAELGYVLGSEYWGKGIPTCAVKQIVKVVFSELSHLERLEAIVDVENVGSQRVLEKVGFQKEGVLGKYWLLKGKSRDTINISLHSTDLQL</sequence>
<evidence type="ECO:0000313" key="2">
    <source>
        <dbReference type="EMBL" id="MCH91323.1"/>
    </source>
</evidence>
<dbReference type="InterPro" id="IPR000182">
    <property type="entry name" value="GNAT_dom"/>
</dbReference>
<dbReference type="InterPro" id="IPR016181">
    <property type="entry name" value="Acyl_CoA_acyltransferase"/>
</dbReference>
<keyword evidence="3" id="KW-1185">Reference proteome</keyword>
<dbReference type="PANTHER" id="PTHR46067:SF27">
    <property type="entry name" value="ACYL-COA N-ACYLTRANSFERASES (NAT) SUPERFAMILY PROTEIN"/>
    <property type="match status" value="1"/>
</dbReference>
<dbReference type="SUPFAM" id="SSF55729">
    <property type="entry name" value="Acyl-CoA N-acyltransferases (Nat)"/>
    <property type="match status" value="1"/>
</dbReference>
<dbReference type="PANTHER" id="PTHR46067">
    <property type="entry name" value="ACYL-COA N-ACYLTRANSFERASES (NAT) SUPERFAMILY PROTEIN"/>
    <property type="match status" value="1"/>
</dbReference>
<evidence type="ECO:0000259" key="1">
    <source>
        <dbReference type="PROSITE" id="PS51186"/>
    </source>
</evidence>
<comment type="caution">
    <text evidence="2">The sequence shown here is derived from an EMBL/GenBank/DDBJ whole genome shotgun (WGS) entry which is preliminary data.</text>
</comment>
<dbReference type="GO" id="GO:0016747">
    <property type="term" value="F:acyltransferase activity, transferring groups other than amino-acyl groups"/>
    <property type="evidence" value="ECO:0007669"/>
    <property type="project" value="InterPro"/>
</dbReference>
<organism evidence="2 3">
    <name type="scientific">Trifolium medium</name>
    <dbReference type="NCBI Taxonomy" id="97028"/>
    <lineage>
        <taxon>Eukaryota</taxon>
        <taxon>Viridiplantae</taxon>
        <taxon>Streptophyta</taxon>
        <taxon>Embryophyta</taxon>
        <taxon>Tracheophyta</taxon>
        <taxon>Spermatophyta</taxon>
        <taxon>Magnoliopsida</taxon>
        <taxon>eudicotyledons</taxon>
        <taxon>Gunneridae</taxon>
        <taxon>Pentapetalae</taxon>
        <taxon>rosids</taxon>
        <taxon>fabids</taxon>
        <taxon>Fabales</taxon>
        <taxon>Fabaceae</taxon>
        <taxon>Papilionoideae</taxon>
        <taxon>50 kb inversion clade</taxon>
        <taxon>NPAAA clade</taxon>
        <taxon>Hologalegina</taxon>
        <taxon>IRL clade</taxon>
        <taxon>Trifolieae</taxon>
        <taxon>Trifolium</taxon>
    </lineage>
</organism>
<dbReference type="Proteomes" id="UP000265520">
    <property type="component" value="Unassembled WGS sequence"/>
</dbReference>
<evidence type="ECO:0000313" key="3">
    <source>
        <dbReference type="Proteomes" id="UP000265520"/>
    </source>
</evidence>
<dbReference type="Pfam" id="PF13302">
    <property type="entry name" value="Acetyltransf_3"/>
    <property type="match status" value="1"/>
</dbReference>
<dbReference type="Gene3D" id="3.40.630.30">
    <property type="match status" value="1"/>
</dbReference>
<dbReference type="AlphaFoldDB" id="A0A392MVJ8"/>
<feature type="domain" description="N-acetyltransferase" evidence="1">
    <location>
        <begin position="1"/>
        <end position="136"/>
    </location>
</feature>
<protein>
    <submittedName>
        <fullName evidence="2">Putative N-acetyltransferase</fullName>
    </submittedName>
</protein>
<name>A0A392MVJ8_9FABA</name>
<proteinExistence type="predicted"/>
<dbReference type="EMBL" id="LXQA010020174">
    <property type="protein sequence ID" value="MCH91323.1"/>
    <property type="molecule type" value="Genomic_DNA"/>
</dbReference>